<keyword evidence="7 13" id="KW-0328">Glycosyltransferase</keyword>
<comment type="similarity">
    <text evidence="4 13">Belongs to the glycogen phosphorylase family.</text>
</comment>
<evidence type="ECO:0000256" key="12">
    <source>
        <dbReference type="PIRSR" id="PIRSR000460-1"/>
    </source>
</evidence>
<keyword evidence="9 12" id="KW-0663">Pyridoxal phosphate</keyword>
<comment type="function">
    <text evidence="13">Allosteric enzyme that catalyzes the rate-limiting step in glycogen catabolism, the phosphorolytic cleavage of glycogen to produce glucose-1-phosphate, and plays a central role in maintaining cellular and organismal glucose homeostasis.</text>
</comment>
<name>A0A233V8A3_FINMA</name>
<dbReference type="InterPro" id="IPR011833">
    <property type="entry name" value="Glycg_phsphrylas"/>
</dbReference>
<evidence type="ECO:0000256" key="13">
    <source>
        <dbReference type="RuleBase" id="RU000587"/>
    </source>
</evidence>
<evidence type="ECO:0000256" key="9">
    <source>
        <dbReference type="ARBA" id="ARBA00022898"/>
    </source>
</evidence>
<dbReference type="Pfam" id="PF00343">
    <property type="entry name" value="Phosphorylase"/>
    <property type="match status" value="1"/>
</dbReference>
<evidence type="ECO:0000256" key="1">
    <source>
        <dbReference type="ARBA" id="ARBA00001275"/>
    </source>
</evidence>
<dbReference type="GO" id="GO:0030170">
    <property type="term" value="F:pyridoxal phosphate binding"/>
    <property type="evidence" value="ECO:0007669"/>
    <property type="project" value="InterPro"/>
</dbReference>
<dbReference type="EMBL" id="NDYC01000009">
    <property type="protein sequence ID" value="OXZ28613.1"/>
    <property type="molecule type" value="Genomic_DNA"/>
</dbReference>
<dbReference type="InterPro" id="IPR035090">
    <property type="entry name" value="Pyridoxal_P_attach_site"/>
</dbReference>
<dbReference type="AlphaFoldDB" id="A0A233V8A3"/>
<comment type="subcellular location">
    <subcellularLocation>
        <location evidence="3">Cytoplasm</location>
    </subcellularLocation>
</comment>
<evidence type="ECO:0000256" key="10">
    <source>
        <dbReference type="ARBA" id="ARBA00023277"/>
    </source>
</evidence>
<evidence type="ECO:0000313" key="15">
    <source>
        <dbReference type="Proteomes" id="UP000215413"/>
    </source>
</evidence>
<dbReference type="Proteomes" id="UP000215413">
    <property type="component" value="Unassembled WGS sequence"/>
</dbReference>
<dbReference type="GO" id="GO:0005980">
    <property type="term" value="P:glycogen catabolic process"/>
    <property type="evidence" value="ECO:0007669"/>
    <property type="project" value="TreeGrafter"/>
</dbReference>
<keyword evidence="10 13" id="KW-0119">Carbohydrate metabolism</keyword>
<evidence type="ECO:0000256" key="5">
    <source>
        <dbReference type="ARBA" id="ARBA00022490"/>
    </source>
</evidence>
<dbReference type="NCBIfam" id="TIGR02093">
    <property type="entry name" value="P_ylase"/>
    <property type="match status" value="1"/>
</dbReference>
<accession>A0A233V8A3</accession>
<dbReference type="GO" id="GO:0005737">
    <property type="term" value="C:cytoplasm"/>
    <property type="evidence" value="ECO:0007669"/>
    <property type="project" value="UniProtKB-SubCell"/>
</dbReference>
<comment type="function">
    <text evidence="11">Phosphorylase is an important allosteric enzyme in carbohydrate metabolism. Enzymes from different sources differ in their regulatory mechanisms and in their natural substrates. However, all known phosphorylases share catalytic and structural properties.</text>
</comment>
<organism evidence="14 15">
    <name type="scientific">Finegoldia magna</name>
    <name type="common">Peptostreptococcus magnus</name>
    <dbReference type="NCBI Taxonomy" id="1260"/>
    <lineage>
        <taxon>Bacteria</taxon>
        <taxon>Bacillati</taxon>
        <taxon>Bacillota</taxon>
        <taxon>Tissierellia</taxon>
        <taxon>Tissierellales</taxon>
        <taxon>Peptoniphilaceae</taxon>
        <taxon>Finegoldia</taxon>
    </lineage>
</organism>
<sequence>MEKEEFLLQFEKNLFNLFGKDLQTSTEKEKYIAFSKIIMSELAEDWKKTSDKHKNSRNAYYFSAEFLIGRSLGNNLLNMGLDEKYSQVLKELDIDINDLEIQEEDAALGNGGLGRLAACFMESAASLDYPLTGYGVRYRQGLFKQYFHNGFQMEVGDNWTLDKDPWSRRVESESKIIRYKNQVVKAVPYDMPVVGYKNHVVNTLRLWQAECDDGFDFQKFNNFQYDDSVKEKNRAEDITRVLYPNDIQRPGKVLRLKQQYFFCSASIQDIIEKYEKNFPNDKDFEDFEKYNTIQLNDTHPVMAIPEMMRVLMDDKKLSWKQAWNVTSNVFNYTNHTILQEAMEKWSVDVVEEVSPRIMDIITEIDRRFVSDLVGLYYSVDRIDNLRIVKDNTVNMAHLAILTAVKINGVAKIHTEILKNETLKSWHDLYPDKFVNKTNGITPRRWLFYSNPELTNFITELLGEDWKTDLTKLKELEKFQDDESVLEKLMEIKLHNKIRLKKYIKEHENIDVDENSIFDIQVKRLHEYKRQLLNAFHILNLYYKIKNNEISDIPKQTYIFGAKAAPGYFRAKAIIKFINEVKNLVNNDDVVNKYIKVVFLENFNVSIGELVYPAADVSEQISTAGKEASGTGNMKFMLNGALTVGTYDGANIEIFNHAGEDNNFPFGATVDVLNSIRDSYNPVEYYYKDENIKRVVDTLLSDLINDSGSFMFLDIYNSLVNRDSSFKLDEYFVLKDFNDYEQIHEKILQTYADKKKWAKMSLMNIANFGEFSSDRTIKEYAEEIWRIVPNEKI</sequence>
<dbReference type="GO" id="GO:0008184">
    <property type="term" value="F:glycogen phosphorylase activity"/>
    <property type="evidence" value="ECO:0007669"/>
    <property type="project" value="InterPro"/>
</dbReference>
<dbReference type="PANTHER" id="PTHR11468:SF3">
    <property type="entry name" value="GLYCOGEN PHOSPHORYLASE, LIVER FORM"/>
    <property type="match status" value="1"/>
</dbReference>
<comment type="cofactor">
    <cofactor evidence="2 13">
        <name>pyridoxal 5'-phosphate</name>
        <dbReference type="ChEBI" id="CHEBI:597326"/>
    </cofactor>
</comment>
<evidence type="ECO:0000256" key="7">
    <source>
        <dbReference type="ARBA" id="ARBA00022676"/>
    </source>
</evidence>
<dbReference type="EC" id="2.4.1.1" evidence="13"/>
<evidence type="ECO:0000256" key="6">
    <source>
        <dbReference type="ARBA" id="ARBA00022533"/>
    </source>
</evidence>
<evidence type="ECO:0000256" key="11">
    <source>
        <dbReference type="ARBA" id="ARBA00025174"/>
    </source>
</evidence>
<dbReference type="RefSeq" id="WP_002835649.1">
    <property type="nucleotide sequence ID" value="NZ_NDYC01000009.1"/>
</dbReference>
<evidence type="ECO:0000256" key="3">
    <source>
        <dbReference type="ARBA" id="ARBA00004496"/>
    </source>
</evidence>
<comment type="catalytic activity">
    <reaction evidence="1 13">
        <text>[(1-&gt;4)-alpha-D-glucosyl](n) + phosphate = [(1-&gt;4)-alpha-D-glucosyl](n-1) + alpha-D-glucose 1-phosphate</text>
        <dbReference type="Rhea" id="RHEA:41732"/>
        <dbReference type="Rhea" id="RHEA-COMP:9584"/>
        <dbReference type="Rhea" id="RHEA-COMP:9586"/>
        <dbReference type="ChEBI" id="CHEBI:15444"/>
        <dbReference type="ChEBI" id="CHEBI:43474"/>
        <dbReference type="ChEBI" id="CHEBI:58601"/>
        <dbReference type="EC" id="2.4.1.1"/>
    </reaction>
</comment>
<keyword evidence="5" id="KW-0963">Cytoplasm</keyword>
<comment type="caution">
    <text evidence="14">The sequence shown here is derived from an EMBL/GenBank/DDBJ whole genome shotgun (WGS) entry which is preliminary data.</text>
</comment>
<keyword evidence="6" id="KW-0021">Allosteric enzyme</keyword>
<evidence type="ECO:0000313" key="14">
    <source>
        <dbReference type="EMBL" id="OXZ28613.1"/>
    </source>
</evidence>
<evidence type="ECO:0000256" key="4">
    <source>
        <dbReference type="ARBA" id="ARBA00006047"/>
    </source>
</evidence>
<dbReference type="Gene3D" id="3.40.50.2000">
    <property type="entry name" value="Glycogen Phosphorylase B"/>
    <property type="match status" value="2"/>
</dbReference>
<feature type="modified residue" description="N6-(pyridoxal phosphate)lysine" evidence="12">
    <location>
        <position position="634"/>
    </location>
</feature>
<dbReference type="InterPro" id="IPR000811">
    <property type="entry name" value="Glyco_trans_35"/>
</dbReference>
<reference evidence="15" key="1">
    <citation type="submission" date="2017-04" db="EMBL/GenBank/DDBJ databases">
        <title>Finegoldia magna isolated from orthopedic joint implant-associated infections.</title>
        <authorList>
            <person name="Bjorklund S."/>
            <person name="Bruggemann H."/>
            <person name="Jensen A."/>
            <person name="Hellmark B."/>
            <person name="Soderquist B."/>
        </authorList>
    </citation>
    <scope>NUCLEOTIDE SEQUENCE [LARGE SCALE GENOMIC DNA]</scope>
    <source>
        <strain evidence="15">CCUG 54800</strain>
    </source>
</reference>
<dbReference type="PIRSF" id="PIRSF000460">
    <property type="entry name" value="Pprylas_GlgP"/>
    <property type="match status" value="1"/>
</dbReference>
<evidence type="ECO:0000256" key="2">
    <source>
        <dbReference type="ARBA" id="ARBA00001933"/>
    </source>
</evidence>
<dbReference type="PANTHER" id="PTHR11468">
    <property type="entry name" value="GLYCOGEN PHOSPHORYLASE"/>
    <property type="match status" value="1"/>
</dbReference>
<proteinExistence type="inferred from homology"/>
<gene>
    <name evidence="14" type="ORF">B9N49_01560</name>
</gene>
<dbReference type="CDD" id="cd04300">
    <property type="entry name" value="GT35_Glycogen_Phosphorylase"/>
    <property type="match status" value="1"/>
</dbReference>
<dbReference type="PROSITE" id="PS00102">
    <property type="entry name" value="PHOSPHORYLASE"/>
    <property type="match status" value="1"/>
</dbReference>
<dbReference type="SUPFAM" id="SSF53756">
    <property type="entry name" value="UDP-Glycosyltransferase/glycogen phosphorylase"/>
    <property type="match status" value="1"/>
</dbReference>
<evidence type="ECO:0000256" key="8">
    <source>
        <dbReference type="ARBA" id="ARBA00022679"/>
    </source>
</evidence>
<protein>
    <recommendedName>
        <fullName evidence="13">Alpha-1,4 glucan phosphorylase</fullName>
        <ecNumber evidence="13">2.4.1.1</ecNumber>
    </recommendedName>
</protein>
<dbReference type="FunFam" id="3.40.50.2000:FF:000003">
    <property type="entry name" value="Alpha-1,4 glucan phosphorylase"/>
    <property type="match status" value="1"/>
</dbReference>
<keyword evidence="8 13" id="KW-0808">Transferase</keyword>
<dbReference type="FunFam" id="3.40.50.2000:FF:000153">
    <property type="entry name" value="Alpha-1,4 glucan phosphorylase"/>
    <property type="match status" value="1"/>
</dbReference>